<dbReference type="EnsemblPlants" id="ORUFI01G08740.3">
    <property type="protein sequence ID" value="ORUFI01G08740.3"/>
    <property type="gene ID" value="ORUFI01G08740"/>
</dbReference>
<organism evidence="3 4">
    <name type="scientific">Oryza rufipogon</name>
    <name type="common">Brownbeard rice</name>
    <name type="synonym">Asian wild rice</name>
    <dbReference type="NCBI Taxonomy" id="4529"/>
    <lineage>
        <taxon>Eukaryota</taxon>
        <taxon>Viridiplantae</taxon>
        <taxon>Streptophyta</taxon>
        <taxon>Embryophyta</taxon>
        <taxon>Tracheophyta</taxon>
        <taxon>Spermatophyta</taxon>
        <taxon>Magnoliopsida</taxon>
        <taxon>Liliopsida</taxon>
        <taxon>Poales</taxon>
        <taxon>Poaceae</taxon>
        <taxon>BOP clade</taxon>
        <taxon>Oryzoideae</taxon>
        <taxon>Oryzeae</taxon>
        <taxon>Oryzinae</taxon>
        <taxon>Oryza</taxon>
    </lineage>
</organism>
<feature type="compositionally biased region" description="Low complexity" evidence="2">
    <location>
        <begin position="135"/>
        <end position="145"/>
    </location>
</feature>
<feature type="coiled-coil region" evidence="1">
    <location>
        <begin position="325"/>
        <end position="360"/>
    </location>
</feature>
<dbReference type="PANTHER" id="PTHR48190">
    <property type="entry name" value="PROGRAMMED CELL DEATH PROTEIN 7"/>
    <property type="match status" value="1"/>
</dbReference>
<feature type="compositionally biased region" description="Basic and acidic residues" evidence="2">
    <location>
        <begin position="1"/>
        <end position="15"/>
    </location>
</feature>
<dbReference type="PANTHER" id="PTHR48190:SF2">
    <property type="entry name" value="PROGRAMMED CELL DEATH PROTEIN 7"/>
    <property type="match status" value="1"/>
</dbReference>
<sequence length="563" mass="63557">MHTPRDASETQKEKYLSPGGTRPRGTGLLLAAHQGEEAKRTWATGPCVSFPGLHRASPRLPPPPPLSLRSGGAPRNARRNRAHRRGDRRRRRGPPPSVAGVTFFVLPRSPPGKLPAMFRPPGAFGVAPPPPPPQQQQHQPWQWQPPFQPPAATSFWQRDNVREHVGRLQETIELATAVINELEEIAQARNSVDASTQGPDSSSAKLSSEPDGSSADRPRHFVELARAMKISQDTHESLATDAANYLCSQIQNLLAPIYPAVNQGGPWEERYAMIRLAQKLQKSKRNKRWRKRKRKHVAELFQKEHADYDRIDQEADEWRARQIAKDMAQRKVENMKQIAKKKANEERKRLESEVKLMLTLWCGNPACLWTSAWKLIIVQSVCEFLSGYFSHFLPEEDDKYLERVKAAVEEEERQAASAARTDAAKDAILTAEESRKAVQCSNSREDDSDQAKSAPTLEQNQRDPGINGRNHHASQKTEHELHKDDSKGHGHYDSVSSLPFEFYHYYHGSSYDMGTLIEVRRMWDSFIRAGGSRIPGHWVQPPPPADEVWASYLVQPNCPSNST</sequence>
<keyword evidence="4" id="KW-1185">Reference proteome</keyword>
<evidence type="ECO:0000256" key="1">
    <source>
        <dbReference type="SAM" id="Coils"/>
    </source>
</evidence>
<feature type="region of interest" description="Disordered" evidence="2">
    <location>
        <begin position="121"/>
        <end position="145"/>
    </location>
</feature>
<feature type="region of interest" description="Disordered" evidence="2">
    <location>
        <begin position="435"/>
        <end position="490"/>
    </location>
</feature>
<dbReference type="Proteomes" id="UP000008022">
    <property type="component" value="Unassembled WGS sequence"/>
</dbReference>
<reference evidence="4" key="1">
    <citation type="submission" date="2013-06" db="EMBL/GenBank/DDBJ databases">
        <authorList>
            <person name="Zhao Q."/>
        </authorList>
    </citation>
    <scope>NUCLEOTIDE SEQUENCE</scope>
    <source>
        <strain evidence="4">cv. W1943</strain>
    </source>
</reference>
<accession>A0A0E0MTC7</accession>
<proteinExistence type="predicted"/>
<dbReference type="InterPro" id="IPR031974">
    <property type="entry name" value="PDCD7"/>
</dbReference>
<dbReference type="OMA" id="TSFWQRD"/>
<feature type="region of interest" description="Disordered" evidence="2">
    <location>
        <begin position="47"/>
        <end position="104"/>
    </location>
</feature>
<feature type="compositionally biased region" description="Basic and acidic residues" evidence="2">
    <location>
        <begin position="475"/>
        <end position="490"/>
    </location>
</feature>
<dbReference type="GO" id="GO:0005689">
    <property type="term" value="C:U12-type spliceosomal complex"/>
    <property type="evidence" value="ECO:0007669"/>
    <property type="project" value="TreeGrafter"/>
</dbReference>
<keyword evidence="1" id="KW-0175">Coiled coil</keyword>
<dbReference type="EnsemblPlants" id="ORUFI01G08740.2">
    <property type="protein sequence ID" value="ORUFI01G08740.2"/>
    <property type="gene ID" value="ORUFI01G08740"/>
</dbReference>
<dbReference type="HOGENOM" id="CLU_038993_1_0_1"/>
<evidence type="ECO:0000313" key="4">
    <source>
        <dbReference type="Proteomes" id="UP000008022"/>
    </source>
</evidence>
<feature type="compositionally biased region" description="Basic residues" evidence="2">
    <location>
        <begin position="76"/>
        <end position="93"/>
    </location>
</feature>
<evidence type="ECO:0000313" key="3">
    <source>
        <dbReference type="EnsemblPlants" id="ORUFI01G08740.2"/>
    </source>
</evidence>
<feature type="region of interest" description="Disordered" evidence="2">
    <location>
        <begin position="190"/>
        <end position="216"/>
    </location>
</feature>
<name>A0A0E0MTC7_ORYRU</name>
<dbReference type="Pfam" id="PF16021">
    <property type="entry name" value="PDCD7"/>
    <property type="match status" value="1"/>
</dbReference>
<dbReference type="Gramene" id="ORUFI01G08740.1">
    <property type="protein sequence ID" value="ORUFI01G08740.1"/>
    <property type="gene ID" value="ORUFI01G08740"/>
</dbReference>
<dbReference type="AlphaFoldDB" id="A0A0E0MTC7"/>
<evidence type="ECO:0000256" key="2">
    <source>
        <dbReference type="SAM" id="MobiDB-lite"/>
    </source>
</evidence>
<dbReference type="Gramene" id="ORUFI01G08740.3">
    <property type="protein sequence ID" value="ORUFI01G08740.3"/>
    <property type="gene ID" value="ORUFI01G08740"/>
</dbReference>
<protein>
    <submittedName>
        <fullName evidence="3">Uncharacterized protein</fullName>
    </submittedName>
</protein>
<dbReference type="eggNOG" id="ENOG502QVX1">
    <property type="taxonomic scope" value="Eukaryota"/>
</dbReference>
<feature type="region of interest" description="Disordered" evidence="2">
    <location>
        <begin position="1"/>
        <end position="27"/>
    </location>
</feature>
<dbReference type="Gramene" id="ORUFI01G08740.2">
    <property type="protein sequence ID" value="ORUFI01G08740.2"/>
    <property type="gene ID" value="ORUFI01G08740"/>
</dbReference>
<reference evidence="3" key="2">
    <citation type="submission" date="2015-06" db="UniProtKB">
        <authorList>
            <consortium name="EnsemblPlants"/>
        </authorList>
    </citation>
    <scope>IDENTIFICATION</scope>
</reference>
<feature type="compositionally biased region" description="Polar residues" evidence="2">
    <location>
        <begin position="190"/>
        <end position="206"/>
    </location>
</feature>
<dbReference type="EnsemblPlants" id="ORUFI01G08740.1">
    <property type="protein sequence ID" value="ORUFI01G08740.1"/>
    <property type="gene ID" value="ORUFI01G08740"/>
</dbReference>
<dbReference type="STRING" id="4529.A0A0E0MTC7"/>
<feature type="compositionally biased region" description="Low complexity" evidence="2">
    <location>
        <begin position="16"/>
        <end position="27"/>
    </location>
</feature>
<dbReference type="InterPro" id="IPR052831">
    <property type="entry name" value="Apoptosis_promoter"/>
</dbReference>